<proteinExistence type="predicted"/>
<dbReference type="EMBL" id="AP031573">
    <property type="protein sequence ID" value="BFM42645.1"/>
    <property type="molecule type" value="Genomic_DNA"/>
</dbReference>
<name>A0AAT9GZI6_9FLAO</name>
<dbReference type="InterPro" id="IPR036583">
    <property type="entry name" value="23S_rRNA_IVS_sf"/>
</dbReference>
<dbReference type="InterPro" id="IPR012657">
    <property type="entry name" value="23S_rRNA-intervening_sequence"/>
</dbReference>
<gene>
    <name evidence="1" type="ORF">CFS9_12860</name>
</gene>
<dbReference type="AlphaFoldDB" id="A0AAT9GZI6"/>
<reference evidence="1" key="1">
    <citation type="submission" date="2024-05" db="EMBL/GenBank/DDBJ databases">
        <title>Whole-Genome Sequence of CFS9, a Potential Fish Probiotic Isolated from the Body Surface of Silurus asotus.</title>
        <authorList>
            <person name="Kojima M."/>
            <person name="Tobioka K."/>
            <person name="Yokota K."/>
            <person name="Nakatani H."/>
            <person name="Hori K."/>
            <person name="Tamaru Y."/>
            <person name="Okazaki F."/>
        </authorList>
    </citation>
    <scope>NUCLEOTIDE SEQUENCE</scope>
    <source>
        <strain evidence="1">CFS9</strain>
    </source>
</reference>
<organism evidence="1">
    <name type="scientific">Flavobacterium sp. CFS9</name>
    <dbReference type="NCBI Taxonomy" id="3143118"/>
    <lineage>
        <taxon>Bacteria</taxon>
        <taxon>Pseudomonadati</taxon>
        <taxon>Bacteroidota</taxon>
        <taxon>Flavobacteriia</taxon>
        <taxon>Flavobacteriales</taxon>
        <taxon>Flavobacteriaceae</taxon>
        <taxon>Flavobacterium</taxon>
    </lineage>
</organism>
<evidence type="ECO:0000313" key="1">
    <source>
        <dbReference type="EMBL" id="BFM42645.1"/>
    </source>
</evidence>
<accession>A0AAT9GZI6</accession>
<protein>
    <recommendedName>
        <fullName evidence="2">Four helix bundle protein</fullName>
    </recommendedName>
</protein>
<sequence length="55" mass="6162">MGICLKELRETYVCLKIIEKANLSTDLENLTKAKTEVNELISIFVTSIKTSKNSS</sequence>
<evidence type="ECO:0008006" key="2">
    <source>
        <dbReference type="Google" id="ProtNLM"/>
    </source>
</evidence>
<dbReference type="NCBIfam" id="TIGR02436">
    <property type="entry name" value="four helix bundle protein"/>
    <property type="match status" value="1"/>
</dbReference>
<dbReference type="Gene3D" id="1.20.1440.60">
    <property type="entry name" value="23S rRNA-intervening sequence"/>
    <property type="match status" value="1"/>
</dbReference>